<dbReference type="PANTHER" id="PTHR33064:SF37">
    <property type="entry name" value="RIBONUCLEASE H"/>
    <property type="match status" value="1"/>
</dbReference>
<sequence>MYSSNLPRPQSLRKIVNFERPTTKGGLRYFLDLTWRYRKFIPNYAAIPKPLTQLMDTTGSNRVAWDKSQAAAFNILKQKLSSHFCSEELTKRNQFSFKKNRHVEHQPCCLSCRPQ</sequence>
<organism evidence="1 2">
    <name type="scientific">Haemaphysalis longicornis</name>
    <name type="common">Bush tick</name>
    <dbReference type="NCBI Taxonomy" id="44386"/>
    <lineage>
        <taxon>Eukaryota</taxon>
        <taxon>Metazoa</taxon>
        <taxon>Ecdysozoa</taxon>
        <taxon>Arthropoda</taxon>
        <taxon>Chelicerata</taxon>
        <taxon>Arachnida</taxon>
        <taxon>Acari</taxon>
        <taxon>Parasitiformes</taxon>
        <taxon>Ixodida</taxon>
        <taxon>Ixodoidea</taxon>
        <taxon>Ixodidae</taxon>
        <taxon>Haemaphysalinae</taxon>
        <taxon>Haemaphysalis</taxon>
    </lineage>
</organism>
<dbReference type="VEuPathDB" id="VectorBase:HLOH_042144"/>
<dbReference type="InterPro" id="IPR051320">
    <property type="entry name" value="Viral_Replic_Matur_Polypro"/>
</dbReference>
<proteinExistence type="predicted"/>
<protein>
    <submittedName>
        <fullName evidence="1">Uncharacterized protein</fullName>
    </submittedName>
</protein>
<comment type="caution">
    <text evidence="1">The sequence shown here is derived from an EMBL/GenBank/DDBJ whole genome shotgun (WGS) entry which is preliminary data.</text>
</comment>
<evidence type="ECO:0000313" key="2">
    <source>
        <dbReference type="Proteomes" id="UP000821853"/>
    </source>
</evidence>
<name>A0A9J6FYN3_HAELO</name>
<evidence type="ECO:0000313" key="1">
    <source>
        <dbReference type="EMBL" id="KAH9367116.1"/>
    </source>
</evidence>
<dbReference type="Proteomes" id="UP000821853">
    <property type="component" value="Chromosome 2"/>
</dbReference>
<keyword evidence="2" id="KW-1185">Reference proteome</keyword>
<dbReference type="EMBL" id="JABSTR010000004">
    <property type="protein sequence ID" value="KAH9367116.1"/>
    <property type="molecule type" value="Genomic_DNA"/>
</dbReference>
<dbReference type="InterPro" id="IPR043128">
    <property type="entry name" value="Rev_trsase/Diguanyl_cyclase"/>
</dbReference>
<dbReference type="InterPro" id="IPR043502">
    <property type="entry name" value="DNA/RNA_pol_sf"/>
</dbReference>
<dbReference type="Gene3D" id="3.30.70.270">
    <property type="match status" value="1"/>
</dbReference>
<dbReference type="AlphaFoldDB" id="A0A9J6FYN3"/>
<dbReference type="GO" id="GO:0071897">
    <property type="term" value="P:DNA biosynthetic process"/>
    <property type="evidence" value="ECO:0007669"/>
    <property type="project" value="UniProtKB-ARBA"/>
</dbReference>
<gene>
    <name evidence="1" type="ORF">HPB48_014746</name>
</gene>
<dbReference type="PANTHER" id="PTHR33064">
    <property type="entry name" value="POL PROTEIN"/>
    <property type="match status" value="1"/>
</dbReference>
<dbReference type="OrthoDB" id="6508513at2759"/>
<accession>A0A9J6FYN3</accession>
<reference evidence="1 2" key="1">
    <citation type="journal article" date="2020" name="Cell">
        <title>Large-Scale Comparative Analyses of Tick Genomes Elucidate Their Genetic Diversity and Vector Capacities.</title>
        <authorList>
            <consortium name="Tick Genome and Microbiome Consortium (TIGMIC)"/>
            <person name="Jia N."/>
            <person name="Wang J."/>
            <person name="Shi W."/>
            <person name="Du L."/>
            <person name="Sun Y."/>
            <person name="Zhan W."/>
            <person name="Jiang J.F."/>
            <person name="Wang Q."/>
            <person name="Zhang B."/>
            <person name="Ji P."/>
            <person name="Bell-Sakyi L."/>
            <person name="Cui X.M."/>
            <person name="Yuan T.T."/>
            <person name="Jiang B.G."/>
            <person name="Yang W.F."/>
            <person name="Lam T.T."/>
            <person name="Chang Q.C."/>
            <person name="Ding S.J."/>
            <person name="Wang X.J."/>
            <person name="Zhu J.G."/>
            <person name="Ruan X.D."/>
            <person name="Zhao L."/>
            <person name="Wei J.T."/>
            <person name="Ye R.Z."/>
            <person name="Que T.C."/>
            <person name="Du C.H."/>
            <person name="Zhou Y.H."/>
            <person name="Cheng J.X."/>
            <person name="Dai P.F."/>
            <person name="Guo W.B."/>
            <person name="Han X.H."/>
            <person name="Huang E.J."/>
            <person name="Li L.F."/>
            <person name="Wei W."/>
            <person name="Gao Y.C."/>
            <person name="Liu J.Z."/>
            <person name="Shao H.Z."/>
            <person name="Wang X."/>
            <person name="Wang C.C."/>
            <person name="Yang T.C."/>
            <person name="Huo Q.B."/>
            <person name="Li W."/>
            <person name="Chen H.Y."/>
            <person name="Chen S.E."/>
            <person name="Zhou L.G."/>
            <person name="Ni X.B."/>
            <person name="Tian J.H."/>
            <person name="Sheng Y."/>
            <person name="Liu T."/>
            <person name="Pan Y.S."/>
            <person name="Xia L.Y."/>
            <person name="Li J."/>
            <person name="Zhao F."/>
            <person name="Cao W.C."/>
        </authorList>
    </citation>
    <scope>NUCLEOTIDE SEQUENCE [LARGE SCALE GENOMIC DNA]</scope>
    <source>
        <strain evidence="1">HaeL-2018</strain>
    </source>
</reference>
<dbReference type="SUPFAM" id="SSF56672">
    <property type="entry name" value="DNA/RNA polymerases"/>
    <property type="match status" value="1"/>
</dbReference>